<accession>A0A2G9YX92</accession>
<dbReference type="AlphaFoldDB" id="A0A2G9YX92"/>
<comment type="caution">
    <text evidence="2">The sequence shown here is derived from an EMBL/GenBank/DDBJ whole genome shotgun (WGS) entry which is preliminary data.</text>
</comment>
<gene>
    <name evidence="2" type="ORF">COX36_01175</name>
</gene>
<dbReference type="InterPro" id="IPR013815">
    <property type="entry name" value="ATP_grasp_subdomain_1"/>
</dbReference>
<keyword evidence="1" id="KW-0472">Membrane</keyword>
<protein>
    <submittedName>
        <fullName evidence="2">Uncharacterized protein</fullName>
    </submittedName>
</protein>
<dbReference type="Gene3D" id="3.30.1490.20">
    <property type="entry name" value="ATP-grasp fold, A domain"/>
    <property type="match status" value="1"/>
</dbReference>
<keyword evidence="1" id="KW-0812">Transmembrane</keyword>
<dbReference type="Proteomes" id="UP000230273">
    <property type="component" value="Unassembled WGS sequence"/>
</dbReference>
<evidence type="ECO:0000313" key="2">
    <source>
        <dbReference type="EMBL" id="PIP23832.1"/>
    </source>
</evidence>
<feature type="transmembrane region" description="Helical" evidence="1">
    <location>
        <begin position="43"/>
        <end position="64"/>
    </location>
</feature>
<dbReference type="EMBL" id="PCRP01000017">
    <property type="protein sequence ID" value="PIP23832.1"/>
    <property type="molecule type" value="Genomic_DNA"/>
</dbReference>
<keyword evidence="1" id="KW-1133">Transmembrane helix</keyword>
<dbReference type="GO" id="GO:0005524">
    <property type="term" value="F:ATP binding"/>
    <property type="evidence" value="ECO:0007669"/>
    <property type="project" value="InterPro"/>
</dbReference>
<proteinExistence type="predicted"/>
<reference evidence="2 3" key="1">
    <citation type="submission" date="2017-09" db="EMBL/GenBank/DDBJ databases">
        <title>Depth-based differentiation of microbial function through sediment-hosted aquifers and enrichment of novel symbionts in the deep terrestrial subsurface.</title>
        <authorList>
            <person name="Probst A.J."/>
            <person name="Ladd B."/>
            <person name="Jarett J.K."/>
            <person name="Geller-Mcgrath D.E."/>
            <person name="Sieber C.M."/>
            <person name="Emerson J.B."/>
            <person name="Anantharaman K."/>
            <person name="Thomas B.C."/>
            <person name="Malmstrom R."/>
            <person name="Stieglmeier M."/>
            <person name="Klingl A."/>
            <person name="Woyke T."/>
            <person name="Ryan C.M."/>
            <person name="Banfield J.F."/>
        </authorList>
    </citation>
    <scope>NUCLEOTIDE SEQUENCE [LARGE SCALE GENOMIC DNA]</scope>
    <source>
        <strain evidence="2">CG23_combo_of_CG06-09_8_20_14_all_38_19</strain>
    </source>
</reference>
<name>A0A2G9YX92_9BACT</name>
<organism evidence="2 3">
    <name type="scientific">Candidatus Nealsonbacteria bacterium CG23_combo_of_CG06-09_8_20_14_all_38_19</name>
    <dbReference type="NCBI Taxonomy" id="1974721"/>
    <lineage>
        <taxon>Bacteria</taxon>
        <taxon>Candidatus Nealsoniibacteriota</taxon>
    </lineage>
</organism>
<sequence length="84" mass="9264">MTPNPKKYILGFSGIGIKDVPLVGGKNASLGETYKQLTQKGSMIFWLVFVFVAFFLTLLIWEILKLGNQGMIVSIVDAPKGVFK</sequence>
<evidence type="ECO:0000313" key="3">
    <source>
        <dbReference type="Proteomes" id="UP000230273"/>
    </source>
</evidence>
<evidence type="ECO:0000256" key="1">
    <source>
        <dbReference type="SAM" id="Phobius"/>
    </source>
</evidence>